<reference evidence="1 2" key="1">
    <citation type="submission" date="2020-07" db="EMBL/GenBank/DDBJ databases">
        <title>Description of Kordia aestuariivivens sp. nov., isolated from a tidal flat.</title>
        <authorList>
            <person name="Park S."/>
            <person name="Yoon J.-H."/>
        </authorList>
    </citation>
    <scope>NUCLEOTIDE SEQUENCE [LARGE SCALE GENOMIC DNA]</scope>
    <source>
        <strain evidence="1 2">YSTF-M3</strain>
    </source>
</reference>
<proteinExistence type="predicted"/>
<evidence type="ECO:0000313" key="1">
    <source>
        <dbReference type="EMBL" id="MBC8757311.1"/>
    </source>
</evidence>
<dbReference type="RefSeq" id="WP_187564354.1">
    <property type="nucleotide sequence ID" value="NZ_JACGWS010000018.1"/>
</dbReference>
<evidence type="ECO:0008006" key="3">
    <source>
        <dbReference type="Google" id="ProtNLM"/>
    </source>
</evidence>
<evidence type="ECO:0000313" key="2">
    <source>
        <dbReference type="Proteomes" id="UP000619238"/>
    </source>
</evidence>
<dbReference type="Proteomes" id="UP000619238">
    <property type="component" value="Unassembled WGS sequence"/>
</dbReference>
<protein>
    <recommendedName>
        <fullName evidence="3">DUF4747 family protein</fullName>
    </recommendedName>
</protein>
<accession>A0ABR7QG11</accession>
<gene>
    <name evidence="1" type="ORF">H2O64_21760</name>
</gene>
<organism evidence="1 2">
    <name type="scientific">Kordia aestuariivivens</name>
    <dbReference type="NCBI Taxonomy" id="2759037"/>
    <lineage>
        <taxon>Bacteria</taxon>
        <taxon>Pseudomonadati</taxon>
        <taxon>Bacteroidota</taxon>
        <taxon>Flavobacteriia</taxon>
        <taxon>Flavobacteriales</taxon>
        <taxon>Flavobacteriaceae</taxon>
        <taxon>Kordia</taxon>
    </lineage>
</organism>
<keyword evidence="2" id="KW-1185">Reference proteome</keyword>
<sequence>MEKRKLEIHTFYLHENRKPSQIIDYSDVYGRDLFDVFKTDFLPFVDGLAPSQVNGKTTKIEVNNESKKSLFKTKSSLRYVSGKIKIGEDQNKEQDVVTADKNKDRLFTIEKGQSVERPFFFFISLPEKSNKGFIVLEREGRHAMKGDFSKIFRKFINDKFSELDVKINGFVESELIKEFLINGDYERIILSRKYLPADKSERYLGTYHDGGAYQIQLNIIPQAKTVIPILTKKKIVRHLEHYDGFFEDEDLKNLGFDENANIKVVTTYNGNKRTIDLEDTLKTRPYYLIDVKIDAKGFSDYKSINKETITLLKSFNLGII</sequence>
<comment type="caution">
    <text evidence="1">The sequence shown here is derived from an EMBL/GenBank/DDBJ whole genome shotgun (WGS) entry which is preliminary data.</text>
</comment>
<dbReference type="EMBL" id="JACGWS010000018">
    <property type="protein sequence ID" value="MBC8757311.1"/>
    <property type="molecule type" value="Genomic_DNA"/>
</dbReference>
<name>A0ABR7QG11_9FLAO</name>